<dbReference type="EMBL" id="MN739731">
    <property type="protein sequence ID" value="QHT23482.1"/>
    <property type="molecule type" value="Genomic_DNA"/>
</dbReference>
<reference evidence="1" key="1">
    <citation type="journal article" date="2020" name="Nature">
        <title>Giant virus diversity and host interactions through global metagenomics.</title>
        <authorList>
            <person name="Schulz F."/>
            <person name="Roux S."/>
            <person name="Paez-Espino D."/>
            <person name="Jungbluth S."/>
            <person name="Walsh D.A."/>
            <person name="Denef V.J."/>
            <person name="McMahon K.D."/>
            <person name="Konstantinidis K.T."/>
            <person name="Eloe-Fadrosh E.A."/>
            <person name="Kyrpides N.C."/>
            <person name="Woyke T."/>
        </authorList>
    </citation>
    <scope>NUCLEOTIDE SEQUENCE</scope>
    <source>
        <strain evidence="1">GVMAG-M-3300023179-116</strain>
    </source>
</reference>
<protein>
    <submittedName>
        <fullName evidence="1">Uncharacterized protein</fullName>
    </submittedName>
</protein>
<name>A0A6C0E430_9ZZZZ</name>
<organism evidence="1">
    <name type="scientific">viral metagenome</name>
    <dbReference type="NCBI Taxonomy" id="1070528"/>
    <lineage>
        <taxon>unclassified sequences</taxon>
        <taxon>metagenomes</taxon>
        <taxon>organismal metagenomes</taxon>
    </lineage>
</organism>
<dbReference type="AlphaFoldDB" id="A0A6C0E430"/>
<accession>A0A6C0E430</accession>
<sequence length="287" mass="31441">MTLFNATESASGYAYTSTVPPYLVTSNASATASANSEDIAKEIANNTAKQLANSVAQNDANIISQALNISPAGVIGEYNYLNLSYAVKTAINGQGEFNGLILPSEIDESSNASNGLVLTVNKEVYDVNTLQVIPNSMHIGTFNGIFYNYGGRYGDKIVYDKLLTSSTPKSFITSNRNVFLSIPSIQNNIQLTYIIKLNSYDEYYLNGAITNSTEYSDINKNMYSKTIYPKSLTGVQIINENENTIASYTCVNIKEIIDTSYIRITLDFSKAIQTSVIQNIYPAKITM</sequence>
<evidence type="ECO:0000313" key="1">
    <source>
        <dbReference type="EMBL" id="QHT23482.1"/>
    </source>
</evidence>
<proteinExistence type="predicted"/>